<evidence type="ECO:0000256" key="1">
    <source>
        <dbReference type="SAM" id="MobiDB-lite"/>
    </source>
</evidence>
<gene>
    <name evidence="2" type="ORF">pC5.8d_742</name>
</gene>
<feature type="region of interest" description="Disordered" evidence="1">
    <location>
        <begin position="117"/>
        <end position="142"/>
    </location>
</feature>
<keyword evidence="2" id="KW-0614">Plasmid</keyword>
<accession>A0A7S5DRN8</accession>
<name>A0A7S5DRN8_RHIRH</name>
<feature type="compositionally biased region" description="Polar residues" evidence="1">
    <location>
        <begin position="117"/>
        <end position="132"/>
    </location>
</feature>
<reference evidence="2" key="1">
    <citation type="submission" date="2018-12" db="EMBL/GenBank/DDBJ databases">
        <title>Three Rhizobium rhizogenes strains isolated from the same crown gall tumor carry diverse plasmids.</title>
        <authorList>
            <person name="Pulawska J."/>
            <person name="Kuzmanovic N."/>
        </authorList>
    </citation>
    <scope>NUCLEOTIDE SEQUENCE</scope>
    <source>
        <strain evidence="2">Colt5.8</strain>
        <plasmid evidence="2">pColt5.8d</plasmid>
    </source>
</reference>
<proteinExistence type="predicted"/>
<dbReference type="EMBL" id="MK318974">
    <property type="protein sequence ID" value="QCL10046.1"/>
    <property type="molecule type" value="Genomic_DNA"/>
</dbReference>
<sequence length="142" mass="15785">MKLNLPSSRLSLKLVPVVQHDGITPDGSVLRGNQHPYVIFISSRRPRYGIHIRFGSTFSPGAAKTERGLDVEKQPSIARHERSWTEFASMTLFATIYARARSSFGYGPILNQVLHTPESSSQGASTEPQNNVFVIETKDRTS</sequence>
<dbReference type="AlphaFoldDB" id="A0A7S5DRN8"/>
<evidence type="ECO:0000313" key="2">
    <source>
        <dbReference type="EMBL" id="QCL10046.1"/>
    </source>
</evidence>
<protein>
    <submittedName>
        <fullName evidence="2">Uncharacterized protein</fullName>
    </submittedName>
</protein>
<organism evidence="2">
    <name type="scientific">Rhizobium rhizogenes</name>
    <name type="common">Agrobacterium rhizogenes</name>
    <dbReference type="NCBI Taxonomy" id="359"/>
    <lineage>
        <taxon>Bacteria</taxon>
        <taxon>Pseudomonadati</taxon>
        <taxon>Pseudomonadota</taxon>
        <taxon>Alphaproteobacteria</taxon>
        <taxon>Hyphomicrobiales</taxon>
        <taxon>Rhizobiaceae</taxon>
        <taxon>Rhizobium/Agrobacterium group</taxon>
        <taxon>Rhizobium</taxon>
    </lineage>
</organism>
<geneLocation type="plasmid" evidence="2">
    <name>pColt5.8d</name>
</geneLocation>